<dbReference type="InterPro" id="IPR023214">
    <property type="entry name" value="HAD_sf"/>
</dbReference>
<dbReference type="GO" id="GO:0005829">
    <property type="term" value="C:cytosol"/>
    <property type="evidence" value="ECO:0007669"/>
    <property type="project" value="TreeGrafter"/>
</dbReference>
<evidence type="ECO:0000313" key="1">
    <source>
        <dbReference type="EMBL" id="PYZ95316.1"/>
    </source>
</evidence>
<dbReference type="SFLD" id="SFLDG01140">
    <property type="entry name" value="C2.B:_Phosphomannomutase_and_P"/>
    <property type="match status" value="1"/>
</dbReference>
<dbReference type="OrthoDB" id="9806027at2"/>
<reference evidence="1 2" key="1">
    <citation type="submission" date="2017-10" db="EMBL/GenBank/DDBJ databases">
        <title>Bacillus sp. nov., a halophilic bacterium isolated from a Keqin Lake.</title>
        <authorList>
            <person name="Wang H."/>
        </authorList>
    </citation>
    <scope>NUCLEOTIDE SEQUENCE [LARGE SCALE GENOMIC DNA]</scope>
    <source>
        <strain evidence="1 2">KQ-12</strain>
    </source>
</reference>
<dbReference type="CDD" id="cd07516">
    <property type="entry name" value="HAD_Pase"/>
    <property type="match status" value="1"/>
</dbReference>
<dbReference type="InterPro" id="IPR036412">
    <property type="entry name" value="HAD-like_sf"/>
</dbReference>
<dbReference type="NCBIfam" id="TIGR01484">
    <property type="entry name" value="HAD-SF-IIB"/>
    <property type="match status" value="1"/>
</dbReference>
<dbReference type="SUPFAM" id="SSF56784">
    <property type="entry name" value="HAD-like"/>
    <property type="match status" value="1"/>
</dbReference>
<dbReference type="SFLD" id="SFLDS00003">
    <property type="entry name" value="Haloacid_Dehalogenase"/>
    <property type="match status" value="1"/>
</dbReference>
<dbReference type="NCBIfam" id="TIGR00099">
    <property type="entry name" value="Cof-subfamily"/>
    <property type="match status" value="1"/>
</dbReference>
<accession>A0A323TMM9</accession>
<dbReference type="Gene3D" id="3.30.1240.10">
    <property type="match status" value="1"/>
</dbReference>
<dbReference type="InterPro" id="IPR000150">
    <property type="entry name" value="Cof"/>
</dbReference>
<gene>
    <name evidence="1" type="ORF">CR194_02485</name>
</gene>
<dbReference type="PANTHER" id="PTHR10000:SF55">
    <property type="entry name" value="5-AMINO-6-(5-PHOSPHO-D-RIBITYLAMINO)URACIL PHOSPHATASE YCSE"/>
    <property type="match status" value="1"/>
</dbReference>
<dbReference type="SFLD" id="SFLDG01144">
    <property type="entry name" value="C2.B.4:_PGP_Like"/>
    <property type="match status" value="1"/>
</dbReference>
<organism evidence="1 2">
    <name type="scientific">Salipaludibacillus keqinensis</name>
    <dbReference type="NCBI Taxonomy" id="2045207"/>
    <lineage>
        <taxon>Bacteria</taxon>
        <taxon>Bacillati</taxon>
        <taxon>Bacillota</taxon>
        <taxon>Bacilli</taxon>
        <taxon>Bacillales</taxon>
        <taxon>Bacillaceae</taxon>
    </lineage>
</organism>
<dbReference type="GO" id="GO:0000287">
    <property type="term" value="F:magnesium ion binding"/>
    <property type="evidence" value="ECO:0007669"/>
    <property type="project" value="TreeGrafter"/>
</dbReference>
<dbReference type="Gene3D" id="3.40.50.1000">
    <property type="entry name" value="HAD superfamily/HAD-like"/>
    <property type="match status" value="1"/>
</dbReference>
<keyword evidence="1" id="KW-0378">Hydrolase</keyword>
<dbReference type="GO" id="GO:0016791">
    <property type="term" value="F:phosphatase activity"/>
    <property type="evidence" value="ECO:0007669"/>
    <property type="project" value="TreeGrafter"/>
</dbReference>
<dbReference type="Pfam" id="PF08282">
    <property type="entry name" value="Hydrolase_3"/>
    <property type="match status" value="1"/>
</dbReference>
<evidence type="ECO:0000313" key="2">
    <source>
        <dbReference type="Proteomes" id="UP000248214"/>
    </source>
</evidence>
<dbReference type="InterPro" id="IPR006379">
    <property type="entry name" value="HAD-SF_hydro_IIB"/>
</dbReference>
<dbReference type="PANTHER" id="PTHR10000">
    <property type="entry name" value="PHOSPHOSERINE PHOSPHATASE"/>
    <property type="match status" value="1"/>
</dbReference>
<dbReference type="EMBL" id="PDOD01000001">
    <property type="protein sequence ID" value="PYZ95316.1"/>
    <property type="molecule type" value="Genomic_DNA"/>
</dbReference>
<sequence>MEMIATDMDGTLLNDGRSVSEENIKAIEEAQRAGINVIVATGRDYTEAVTPLKEAGLKLPLICVNGADIRREDGQIIHQQTLNLDVFKQMNAILTKEDIYFEMYTTKGAYTNDDQKGIDLIVDLLLSTGDFSSYDQAMQLAEKRFQEGAINRAKDYQALLEENSHIQLLKLLAFSKDEVSRERAKHQMEKELDVAISASARDNLEITHHEATKGSGIEIMSNHYGINLSETMAIGDNFNDVSMMKQAGYSVAMGNAEQEIKRICDHTTKKNTDNGVAHAIRSVIPHLQK</sequence>
<comment type="caution">
    <text evidence="1">The sequence shown here is derived from an EMBL/GenBank/DDBJ whole genome shotgun (WGS) entry which is preliminary data.</text>
</comment>
<dbReference type="Proteomes" id="UP000248214">
    <property type="component" value="Unassembled WGS sequence"/>
</dbReference>
<dbReference type="AlphaFoldDB" id="A0A323TMM9"/>
<name>A0A323TMM9_9BACI</name>
<proteinExistence type="predicted"/>
<keyword evidence="2" id="KW-1185">Reference proteome</keyword>
<protein>
    <submittedName>
        <fullName evidence="1">Hydrolase</fullName>
    </submittedName>
</protein>
<dbReference type="PROSITE" id="PS01229">
    <property type="entry name" value="COF_2"/>
    <property type="match status" value="1"/>
</dbReference>